<comment type="caution">
    <text evidence="2">The sequence shown here is derived from an EMBL/GenBank/DDBJ whole genome shotgun (WGS) entry which is preliminary data.</text>
</comment>
<evidence type="ECO:0000313" key="3">
    <source>
        <dbReference type="Proteomes" id="UP000322699"/>
    </source>
</evidence>
<organism evidence="2 3">
    <name type="scientific">Rubripirellula obstinata</name>
    <dbReference type="NCBI Taxonomy" id="406547"/>
    <lineage>
        <taxon>Bacteria</taxon>
        <taxon>Pseudomonadati</taxon>
        <taxon>Planctomycetota</taxon>
        <taxon>Planctomycetia</taxon>
        <taxon>Pirellulales</taxon>
        <taxon>Pirellulaceae</taxon>
        <taxon>Rubripirellula</taxon>
    </lineage>
</organism>
<dbReference type="AlphaFoldDB" id="A0A5B1CBP9"/>
<proteinExistence type="predicted"/>
<protein>
    <submittedName>
        <fullName evidence="2">Uncharacterized protein</fullName>
    </submittedName>
</protein>
<dbReference type="EMBL" id="VRLW01000001">
    <property type="protein sequence ID" value="KAA1258537.1"/>
    <property type="molecule type" value="Genomic_DNA"/>
</dbReference>
<dbReference type="Proteomes" id="UP000322699">
    <property type="component" value="Unassembled WGS sequence"/>
</dbReference>
<name>A0A5B1CBP9_9BACT</name>
<evidence type="ECO:0000313" key="2">
    <source>
        <dbReference type="EMBL" id="KAA1258537.1"/>
    </source>
</evidence>
<reference evidence="2 3" key="1">
    <citation type="submission" date="2019-08" db="EMBL/GenBank/DDBJ databases">
        <title>Deep-cultivation of Planctomycetes and their phenomic and genomic characterization uncovers novel biology.</title>
        <authorList>
            <person name="Wiegand S."/>
            <person name="Jogler M."/>
            <person name="Boedeker C."/>
            <person name="Pinto D."/>
            <person name="Vollmers J."/>
            <person name="Rivas-Marin E."/>
            <person name="Kohn T."/>
            <person name="Peeters S.H."/>
            <person name="Heuer A."/>
            <person name="Rast P."/>
            <person name="Oberbeckmann S."/>
            <person name="Bunk B."/>
            <person name="Jeske O."/>
            <person name="Meyerdierks A."/>
            <person name="Storesund J.E."/>
            <person name="Kallscheuer N."/>
            <person name="Luecker S."/>
            <person name="Lage O.M."/>
            <person name="Pohl T."/>
            <person name="Merkel B.J."/>
            <person name="Hornburger P."/>
            <person name="Mueller R.-W."/>
            <person name="Bruemmer F."/>
            <person name="Labrenz M."/>
            <person name="Spormann A.M."/>
            <person name="Op Den Camp H."/>
            <person name="Overmann J."/>
            <person name="Amann R."/>
            <person name="Jetten M.S.M."/>
            <person name="Mascher T."/>
            <person name="Medema M.H."/>
            <person name="Devos D.P."/>
            <person name="Kaster A.-K."/>
            <person name="Ovreas L."/>
            <person name="Rohde M."/>
            <person name="Galperin M.Y."/>
            <person name="Jogler C."/>
        </authorList>
    </citation>
    <scope>NUCLEOTIDE SEQUENCE [LARGE SCALE GENOMIC DNA]</scope>
    <source>
        <strain evidence="2 3">LF1</strain>
    </source>
</reference>
<feature type="region of interest" description="Disordered" evidence="1">
    <location>
        <begin position="1"/>
        <end position="34"/>
    </location>
</feature>
<sequence length="141" mass="16180">MRLETRSETQQMTSLLGERHHPPPPRGGVGGVQRRDGYLNRLTAWASPRAFGYSTTRGAMPTRLNELTRILLDQNSSRRCVGSLEKYALDAAHTETYMVPFTEKCPDYETIHPQWRCPAKPKSLATSHRDLRHLDPKRHRC</sequence>
<accession>A0A5B1CBP9</accession>
<keyword evidence="3" id="KW-1185">Reference proteome</keyword>
<gene>
    <name evidence="2" type="ORF">LF1_10570</name>
</gene>
<evidence type="ECO:0000256" key="1">
    <source>
        <dbReference type="SAM" id="MobiDB-lite"/>
    </source>
</evidence>